<evidence type="ECO:0008006" key="8">
    <source>
        <dbReference type="Google" id="ProtNLM"/>
    </source>
</evidence>
<evidence type="ECO:0000256" key="4">
    <source>
        <dbReference type="ARBA" id="ARBA00022741"/>
    </source>
</evidence>
<evidence type="ECO:0000256" key="3">
    <source>
        <dbReference type="ARBA" id="ARBA00022722"/>
    </source>
</evidence>
<dbReference type="Proteomes" id="UP000001399">
    <property type="component" value="Chromosome"/>
</dbReference>
<reference evidence="7" key="1">
    <citation type="journal article" date="2011" name="J. Bacteriol.">
        <title>Genome sequences of eight morphologically diverse alphaproteobacteria.</title>
        <authorList>
            <consortium name="US DOE Joint Genome Institute"/>
            <person name="Brown P.J."/>
            <person name="Kysela D.T."/>
            <person name="Buechlein A."/>
            <person name="Hemmerich C."/>
            <person name="Brun Y.V."/>
        </authorList>
    </citation>
    <scope>NUCLEOTIDE SEQUENCE [LARGE SCALE GENOMIC DNA]</scope>
    <source>
        <strain evidence="7">ATCC 17100 / ATH 3.1.1 / DSM 162 / LMG 4299</strain>
    </source>
</reference>
<dbReference type="OrthoDB" id="4829434at2"/>
<keyword evidence="5" id="KW-0378">Hydrolase</keyword>
<evidence type="ECO:0000256" key="2">
    <source>
        <dbReference type="ARBA" id="ARBA00022649"/>
    </source>
</evidence>
<dbReference type="EMBL" id="CP002292">
    <property type="protein sequence ID" value="ADP70297.1"/>
    <property type="molecule type" value="Genomic_DNA"/>
</dbReference>
<organism evidence="6 7">
    <name type="scientific">Rhodomicrobium vannielii (strain ATCC 17100 / DSM 162 / LMG 4299 / NCIMB 10020 / ATH 3.1.1)</name>
    <dbReference type="NCBI Taxonomy" id="648757"/>
    <lineage>
        <taxon>Bacteria</taxon>
        <taxon>Pseudomonadati</taxon>
        <taxon>Pseudomonadota</taxon>
        <taxon>Alphaproteobacteria</taxon>
        <taxon>Hyphomicrobiales</taxon>
        <taxon>Hyphomicrobiaceae</taxon>
        <taxon>Rhodomicrobium</taxon>
    </lineage>
</organism>
<dbReference type="AlphaFoldDB" id="E3I303"/>
<evidence type="ECO:0000313" key="6">
    <source>
        <dbReference type="EMBL" id="ADP70297.1"/>
    </source>
</evidence>
<keyword evidence="4" id="KW-0547">Nucleotide-binding</keyword>
<accession>E3I303</accession>
<dbReference type="GO" id="GO:0000166">
    <property type="term" value="F:nucleotide binding"/>
    <property type="evidence" value="ECO:0007669"/>
    <property type="project" value="UniProtKB-KW"/>
</dbReference>
<proteinExistence type="predicted"/>
<dbReference type="PANTHER" id="PTHR34139:SF1">
    <property type="entry name" value="RNASE MJ1380-RELATED"/>
    <property type="match status" value="1"/>
</dbReference>
<protein>
    <recommendedName>
        <fullName evidence="8">DUF86 domain-containing protein</fullName>
    </recommendedName>
</protein>
<name>E3I303_RHOVT</name>
<dbReference type="InterPro" id="IPR051813">
    <property type="entry name" value="HepT_RNase_toxin"/>
</dbReference>
<dbReference type="KEGG" id="rva:Rvan_1023"/>
<dbReference type="HOGENOM" id="CLU_142825_3_2_5"/>
<evidence type="ECO:0000313" key="7">
    <source>
        <dbReference type="Proteomes" id="UP000001399"/>
    </source>
</evidence>
<dbReference type="GO" id="GO:0004540">
    <property type="term" value="F:RNA nuclease activity"/>
    <property type="evidence" value="ECO:0007669"/>
    <property type="project" value="InterPro"/>
</dbReference>
<sequence>MARASVGDRLRHVSRSIAAIEGYWSGKSLQDFEASEPLRAATERHLLIISEAVRHIPQEDKDRYPHIPWRDIAGIGNILRHGYDAVDPARIWAVVVADLQPLKAAVEDIASRPE</sequence>
<dbReference type="STRING" id="648757.Rvan_1023"/>
<gene>
    <name evidence="6" type="ordered locus">Rvan_1023</name>
</gene>
<dbReference type="eggNOG" id="COG2361">
    <property type="taxonomic scope" value="Bacteria"/>
</dbReference>
<dbReference type="InterPro" id="IPR008201">
    <property type="entry name" value="HepT-like"/>
</dbReference>
<dbReference type="GO" id="GO:0016787">
    <property type="term" value="F:hydrolase activity"/>
    <property type="evidence" value="ECO:0007669"/>
    <property type="project" value="UniProtKB-KW"/>
</dbReference>
<keyword evidence="1" id="KW-0597">Phosphoprotein</keyword>
<evidence type="ECO:0000256" key="1">
    <source>
        <dbReference type="ARBA" id="ARBA00022553"/>
    </source>
</evidence>
<keyword evidence="2" id="KW-1277">Toxin-antitoxin system</keyword>
<dbReference type="RefSeq" id="WP_013418701.1">
    <property type="nucleotide sequence ID" value="NC_014664.1"/>
</dbReference>
<dbReference type="PANTHER" id="PTHR34139">
    <property type="entry name" value="UPF0331 PROTEIN MJ0127"/>
    <property type="match status" value="1"/>
</dbReference>
<dbReference type="Pfam" id="PF01934">
    <property type="entry name" value="HepT-like"/>
    <property type="match status" value="1"/>
</dbReference>
<evidence type="ECO:0000256" key="5">
    <source>
        <dbReference type="ARBA" id="ARBA00022801"/>
    </source>
</evidence>
<keyword evidence="7" id="KW-1185">Reference proteome</keyword>
<keyword evidence="3" id="KW-0540">Nuclease</keyword>
<dbReference type="GO" id="GO:0110001">
    <property type="term" value="C:toxin-antitoxin complex"/>
    <property type="evidence" value="ECO:0007669"/>
    <property type="project" value="InterPro"/>
</dbReference>